<gene>
    <name evidence="8" type="ORF">A2462_03180</name>
</gene>
<dbReference type="InterPro" id="IPR034457">
    <property type="entry name" value="Organic_radical-activating"/>
</dbReference>
<feature type="binding site" evidence="6">
    <location>
        <position position="87"/>
    </location>
    <ligand>
        <name>[4Fe-4S] cluster</name>
        <dbReference type="ChEBI" id="CHEBI:49883"/>
        <note>4Fe-4S-S-AdoMet</note>
    </ligand>
</feature>
<comment type="caution">
    <text evidence="8">The sequence shown here is derived from an EMBL/GenBank/DDBJ whole genome shotgun (WGS) entry which is preliminary data.</text>
</comment>
<dbReference type="Pfam" id="PF04055">
    <property type="entry name" value="Radical_SAM"/>
    <property type="match status" value="1"/>
</dbReference>
<sequence length="341" mass="38223">MNKEALFYKKLANDTVQCLLCPWDCQLTVGKVGNCGVRQNIDGNLYSLIYGKISSIAADPIEKKPLFHFYPGSKVLSLGTYGCNLPCGHCQNWQIAHVNYGLGSCVLSPESIAPDKLVETVKKAGCQGIAWTYNEPTIWFEYALEGAKLAKEAGLYTVFVTNGYINPEPLDMIGPYLDAYSVDVKGFSNEFYSKVAKIKDFQPILRATERAKQKWNMHVEVTTLIIPTLNDDEKQLKGIATWMVEKLGAETPWHISRFMPCLDYKHLSPTPVETLEKARQIGLDVGLEYVYIGNVPGHQAENTYCHKCKNLLIERVGYQTIIKGLVEIKCQVCGQTIKIRV</sequence>
<organism evidence="8 9">
    <name type="scientific">candidate division WOR-1 bacterium RIFOXYC2_FULL_41_25</name>
    <dbReference type="NCBI Taxonomy" id="1802586"/>
    <lineage>
        <taxon>Bacteria</taxon>
        <taxon>Bacillati</taxon>
        <taxon>Saganbacteria</taxon>
    </lineage>
</organism>
<dbReference type="PANTHER" id="PTHR30352">
    <property type="entry name" value="PYRUVATE FORMATE-LYASE-ACTIVATING ENZYME"/>
    <property type="match status" value="1"/>
</dbReference>
<evidence type="ECO:0000256" key="2">
    <source>
        <dbReference type="ARBA" id="ARBA00022691"/>
    </source>
</evidence>
<dbReference type="SUPFAM" id="SSF102114">
    <property type="entry name" value="Radical SAM enzymes"/>
    <property type="match status" value="1"/>
</dbReference>
<feature type="domain" description="Radical SAM core" evidence="7">
    <location>
        <begin position="68"/>
        <end position="288"/>
    </location>
</feature>
<dbReference type="CDD" id="cd01335">
    <property type="entry name" value="Radical_SAM"/>
    <property type="match status" value="1"/>
</dbReference>
<evidence type="ECO:0000313" key="9">
    <source>
        <dbReference type="Proteomes" id="UP000177309"/>
    </source>
</evidence>
<dbReference type="InterPro" id="IPR016431">
    <property type="entry name" value="Pyrv-formate_lyase-activ_prd"/>
</dbReference>
<keyword evidence="4 6" id="KW-0408">Iron</keyword>
<dbReference type="AlphaFoldDB" id="A0A1F4TPW9"/>
<dbReference type="GO" id="GO:0003824">
    <property type="term" value="F:catalytic activity"/>
    <property type="evidence" value="ECO:0007669"/>
    <property type="project" value="InterPro"/>
</dbReference>
<dbReference type="SFLD" id="SFLDS00029">
    <property type="entry name" value="Radical_SAM"/>
    <property type="match status" value="1"/>
</dbReference>
<dbReference type="PANTHER" id="PTHR30352:SF5">
    <property type="entry name" value="PYRUVATE FORMATE-LYASE 1-ACTIVATING ENZYME"/>
    <property type="match status" value="1"/>
</dbReference>
<feature type="binding site" evidence="6">
    <location>
        <position position="90"/>
    </location>
    <ligand>
        <name>[4Fe-4S] cluster</name>
        <dbReference type="ChEBI" id="CHEBI:49883"/>
        <note>4Fe-4S-S-AdoMet</note>
    </ligand>
</feature>
<protein>
    <submittedName>
        <fullName evidence="8">AmmeMemoRadiSam system radical SAM enzyme</fullName>
    </submittedName>
</protein>
<dbReference type="GO" id="GO:0046872">
    <property type="term" value="F:metal ion binding"/>
    <property type="evidence" value="ECO:0007669"/>
    <property type="project" value="UniProtKB-KW"/>
</dbReference>
<accession>A0A1F4TPW9</accession>
<dbReference type="InterPro" id="IPR013785">
    <property type="entry name" value="Aldolase_TIM"/>
</dbReference>
<dbReference type="Proteomes" id="UP000177309">
    <property type="component" value="Unassembled WGS sequence"/>
</dbReference>
<reference evidence="8 9" key="1">
    <citation type="journal article" date="2016" name="Nat. Commun.">
        <title>Thousands of microbial genomes shed light on interconnected biogeochemical processes in an aquifer system.</title>
        <authorList>
            <person name="Anantharaman K."/>
            <person name="Brown C.T."/>
            <person name="Hug L.A."/>
            <person name="Sharon I."/>
            <person name="Castelle C.J."/>
            <person name="Probst A.J."/>
            <person name="Thomas B.C."/>
            <person name="Singh A."/>
            <person name="Wilkins M.J."/>
            <person name="Karaoz U."/>
            <person name="Brodie E.L."/>
            <person name="Williams K.H."/>
            <person name="Hubbard S.S."/>
            <person name="Banfield J.F."/>
        </authorList>
    </citation>
    <scope>NUCLEOTIDE SEQUENCE [LARGE SCALE GENOMIC DNA]</scope>
</reference>
<dbReference type="Gene3D" id="3.20.20.70">
    <property type="entry name" value="Aldolase class I"/>
    <property type="match status" value="1"/>
</dbReference>
<dbReference type="InterPro" id="IPR007197">
    <property type="entry name" value="rSAM"/>
</dbReference>
<dbReference type="SFLD" id="SFLDG01101">
    <property type="entry name" value="Uncharacterised_Radical_SAM_Su"/>
    <property type="match status" value="1"/>
</dbReference>
<dbReference type="InterPro" id="IPR058240">
    <property type="entry name" value="rSAM_sf"/>
</dbReference>
<dbReference type="EMBL" id="MEUI01000013">
    <property type="protein sequence ID" value="OGC34706.1"/>
    <property type="molecule type" value="Genomic_DNA"/>
</dbReference>
<dbReference type="PROSITE" id="PS51918">
    <property type="entry name" value="RADICAL_SAM"/>
    <property type="match status" value="1"/>
</dbReference>
<evidence type="ECO:0000256" key="5">
    <source>
        <dbReference type="ARBA" id="ARBA00023014"/>
    </source>
</evidence>
<evidence type="ECO:0000313" key="8">
    <source>
        <dbReference type="EMBL" id="OGC34706.1"/>
    </source>
</evidence>
<dbReference type="GO" id="GO:0051539">
    <property type="term" value="F:4 iron, 4 sulfur cluster binding"/>
    <property type="evidence" value="ECO:0007669"/>
    <property type="project" value="UniProtKB-KW"/>
</dbReference>
<evidence type="ECO:0000256" key="4">
    <source>
        <dbReference type="ARBA" id="ARBA00023004"/>
    </source>
</evidence>
<keyword evidence="2 6" id="KW-0949">S-adenosyl-L-methionine</keyword>
<dbReference type="NCBIfam" id="TIGR04337">
    <property type="entry name" value="AmmeMemoSam_rS"/>
    <property type="match status" value="1"/>
</dbReference>
<feature type="binding site" evidence="6">
    <location>
        <position position="83"/>
    </location>
    <ligand>
        <name>[4Fe-4S] cluster</name>
        <dbReference type="ChEBI" id="CHEBI:49883"/>
        <note>4Fe-4S-S-AdoMet</note>
    </ligand>
</feature>
<evidence type="ECO:0000256" key="1">
    <source>
        <dbReference type="ARBA" id="ARBA00022485"/>
    </source>
</evidence>
<evidence type="ECO:0000256" key="3">
    <source>
        <dbReference type="ARBA" id="ARBA00022723"/>
    </source>
</evidence>
<keyword evidence="3 6" id="KW-0479">Metal-binding</keyword>
<evidence type="ECO:0000259" key="7">
    <source>
        <dbReference type="PROSITE" id="PS51918"/>
    </source>
</evidence>
<dbReference type="PIRSF" id="PIRSF004869">
    <property type="entry name" value="PflX_prd"/>
    <property type="match status" value="1"/>
</dbReference>
<dbReference type="InterPro" id="IPR027596">
    <property type="entry name" value="AmmeMemoSam_rS"/>
</dbReference>
<keyword evidence="1" id="KW-0004">4Fe-4S</keyword>
<evidence type="ECO:0000256" key="6">
    <source>
        <dbReference type="PIRSR" id="PIRSR004869-50"/>
    </source>
</evidence>
<comment type="cofactor">
    <cofactor evidence="6">
        <name>[4Fe-4S] cluster</name>
        <dbReference type="ChEBI" id="CHEBI:49883"/>
    </cofactor>
    <text evidence="6">Binds 1 [4Fe-4S] cluster. The cluster is coordinated with 3 cysteines and an exchangeable S-adenosyl-L-methionine.</text>
</comment>
<name>A0A1F4TPW9_UNCSA</name>
<keyword evidence="5 6" id="KW-0411">Iron-sulfur</keyword>
<proteinExistence type="predicted"/>